<proteinExistence type="predicted"/>
<dbReference type="EMBL" id="LR796791">
    <property type="protein sequence ID" value="CAB4165913.1"/>
    <property type="molecule type" value="Genomic_DNA"/>
</dbReference>
<gene>
    <name evidence="1" type="ORF">UFOVP853_3</name>
</gene>
<evidence type="ECO:0000313" key="1">
    <source>
        <dbReference type="EMBL" id="CAB4165913.1"/>
    </source>
</evidence>
<name>A0A6J5P3D0_9CAUD</name>
<accession>A0A6J5P3D0</accession>
<protein>
    <submittedName>
        <fullName evidence="1">Uncharacterized protein</fullName>
    </submittedName>
</protein>
<sequence length="83" mass="9513">MTEADRLREQCDQIMRLRHTLIAWEARAQSHGIRSLAAKCEELESWLLNIEDEIAACADRLDPPPMRVTGQQWIAGLTRRAAQ</sequence>
<organism evidence="1">
    <name type="scientific">uncultured Caudovirales phage</name>
    <dbReference type="NCBI Taxonomy" id="2100421"/>
    <lineage>
        <taxon>Viruses</taxon>
        <taxon>Duplodnaviria</taxon>
        <taxon>Heunggongvirae</taxon>
        <taxon>Uroviricota</taxon>
        <taxon>Caudoviricetes</taxon>
        <taxon>Peduoviridae</taxon>
        <taxon>Maltschvirus</taxon>
        <taxon>Maltschvirus maltsch</taxon>
    </lineage>
</organism>
<reference evidence="1" key="1">
    <citation type="submission" date="2020-04" db="EMBL/GenBank/DDBJ databases">
        <authorList>
            <person name="Chiriac C."/>
            <person name="Salcher M."/>
            <person name="Ghai R."/>
            <person name="Kavagutti S V."/>
        </authorList>
    </citation>
    <scope>NUCLEOTIDE SEQUENCE</scope>
</reference>